<name>A0A9W8YRH0_9PEZI</name>
<reference evidence="1" key="1">
    <citation type="submission" date="2022-10" db="EMBL/GenBank/DDBJ databases">
        <title>Tapping the CABI collections for fungal endophytes: first genome assemblies for Collariella, Neodidymelliopsis, Ascochyta clinopodiicola, Didymella pomorum, Didymosphaeria variabile, Neocosmospora piperis and Neocucurbitaria cava.</title>
        <authorList>
            <person name="Hill R."/>
        </authorList>
    </citation>
    <scope>NUCLEOTIDE SEQUENCE</scope>
    <source>
        <strain evidence="1">IMI 355082</strain>
    </source>
</reference>
<dbReference type="AlphaFoldDB" id="A0A9W8YRH0"/>
<dbReference type="Proteomes" id="UP001140453">
    <property type="component" value="Unassembled WGS sequence"/>
</dbReference>
<organism evidence="1 2">
    <name type="scientific">Gnomoniopsis smithogilvyi</name>
    <dbReference type="NCBI Taxonomy" id="1191159"/>
    <lineage>
        <taxon>Eukaryota</taxon>
        <taxon>Fungi</taxon>
        <taxon>Dikarya</taxon>
        <taxon>Ascomycota</taxon>
        <taxon>Pezizomycotina</taxon>
        <taxon>Sordariomycetes</taxon>
        <taxon>Sordariomycetidae</taxon>
        <taxon>Diaporthales</taxon>
        <taxon>Gnomoniaceae</taxon>
        <taxon>Gnomoniopsis</taxon>
    </lineage>
</organism>
<gene>
    <name evidence="1" type="ORF">N0V93_004671</name>
</gene>
<comment type="caution">
    <text evidence="1">The sequence shown here is derived from an EMBL/GenBank/DDBJ whole genome shotgun (WGS) entry which is preliminary data.</text>
</comment>
<accession>A0A9W8YRH0</accession>
<proteinExistence type="predicted"/>
<evidence type="ECO:0000313" key="1">
    <source>
        <dbReference type="EMBL" id="KAJ4391057.1"/>
    </source>
</evidence>
<protein>
    <submittedName>
        <fullName evidence="1">Uncharacterized protein</fullName>
    </submittedName>
</protein>
<keyword evidence="2" id="KW-1185">Reference proteome</keyword>
<dbReference type="OrthoDB" id="5343383at2759"/>
<sequence length="290" mass="32942">MSYPDNNYSEPATIKAIRTYYQFLTRLYLPVAAIKAAPPGGWPAITRKTFRALGKSDTVVSLLANLPYPSQDGCDFQNMDEIEVAGHCRFADWRSQVPSNEHSNSEDIRREVGLVTEGQVWDRVPPHVVGLTTGGREKSVMLLDMRRGVVYWLNAPTALVDHYDGRLDELAPTKVRFEDEAWEFAGDAAMWSVQGFFEMLKEEFRTLRMVPVRTCQVLDVYTQYIGIEELVTTFQAVFRDQGWPEKADGFNKDVCLAEVQRKVEEFFPGEIAFSEHLGSDVRGTLWGETI</sequence>
<dbReference type="EMBL" id="JAPEVB010000003">
    <property type="protein sequence ID" value="KAJ4391057.1"/>
    <property type="molecule type" value="Genomic_DNA"/>
</dbReference>
<evidence type="ECO:0000313" key="2">
    <source>
        <dbReference type="Proteomes" id="UP001140453"/>
    </source>
</evidence>